<feature type="domain" description="DUF155" evidence="2">
    <location>
        <begin position="112"/>
        <end position="282"/>
    </location>
</feature>
<evidence type="ECO:0000259" key="2">
    <source>
        <dbReference type="Pfam" id="PF02582"/>
    </source>
</evidence>
<gene>
    <name evidence="3" type="ORF">KI387_016744</name>
</gene>
<sequence>MPIRVCSSTSSVMETVDWNKKWGPADSCEESSIEAQYKNQGTYITVKAYLLGTSVDLKGLQAEPLFEVVPPNSRSANNVVLRVMSNNIPDYSSTKNQGVEARSESWSNHRHMVVFQYGSVVLFNFAEQEEEGYLQIVRKYASELLTETRKDDYAIVEKPSLDTWMQEGHDYIVLKRFDIDCIRTIGIVLGQSIALDHFVRQVDGMVAEFIDLNKGMEKTGTFTMKRKKLFQLVGQTNTNLANVIFKLGLFERSDVAWKNAKYAQIWEYLRDEYELQQRFGSLDYKLKFVE</sequence>
<dbReference type="OMA" id="RVEWYIV"/>
<protein>
    <recommendedName>
        <fullName evidence="2">DUF155 domain-containing protein</fullName>
    </recommendedName>
</protein>
<dbReference type="EMBL" id="JAHRHJ020000003">
    <property type="protein sequence ID" value="KAH9322105.1"/>
    <property type="molecule type" value="Genomic_DNA"/>
</dbReference>
<dbReference type="Proteomes" id="UP000824469">
    <property type="component" value="Unassembled WGS sequence"/>
</dbReference>
<dbReference type="InterPro" id="IPR051624">
    <property type="entry name" value="RMD1/Sad1-interacting"/>
</dbReference>
<dbReference type="PANTHER" id="PTHR16255:SF6">
    <property type="entry name" value="PROTEIN RETARDED ROOT GROWTH-LIKE"/>
    <property type="match status" value="1"/>
</dbReference>
<dbReference type="PANTHER" id="PTHR16255">
    <property type="entry name" value="REQUIRED FOR MEIOTIC NUCLEAR DIVISION PROTEIN 1 HOMOLOG"/>
    <property type="match status" value="1"/>
</dbReference>
<proteinExistence type="inferred from homology"/>
<evidence type="ECO:0000256" key="1">
    <source>
        <dbReference type="ARBA" id="ARBA00008306"/>
    </source>
</evidence>
<comment type="similarity">
    <text evidence="1">Belongs to the RMD1/sif2 family.</text>
</comment>
<name>A0AA38GHT6_TAXCH</name>
<reference evidence="3 4" key="1">
    <citation type="journal article" date="2021" name="Nat. Plants">
        <title>The Taxus genome provides insights into paclitaxel biosynthesis.</title>
        <authorList>
            <person name="Xiong X."/>
            <person name="Gou J."/>
            <person name="Liao Q."/>
            <person name="Li Y."/>
            <person name="Zhou Q."/>
            <person name="Bi G."/>
            <person name="Li C."/>
            <person name="Du R."/>
            <person name="Wang X."/>
            <person name="Sun T."/>
            <person name="Guo L."/>
            <person name="Liang H."/>
            <person name="Lu P."/>
            <person name="Wu Y."/>
            <person name="Zhang Z."/>
            <person name="Ro D.K."/>
            <person name="Shang Y."/>
            <person name="Huang S."/>
            <person name="Yan J."/>
        </authorList>
    </citation>
    <scope>NUCLEOTIDE SEQUENCE [LARGE SCALE GENOMIC DNA]</scope>
    <source>
        <strain evidence="3">Ta-2019</strain>
    </source>
</reference>
<accession>A0AA38GHT6</accession>
<dbReference type="InterPro" id="IPR003734">
    <property type="entry name" value="DUF155"/>
</dbReference>
<comment type="caution">
    <text evidence="3">The sequence shown here is derived from an EMBL/GenBank/DDBJ whole genome shotgun (WGS) entry which is preliminary data.</text>
</comment>
<feature type="non-terminal residue" evidence="3">
    <location>
        <position position="290"/>
    </location>
</feature>
<keyword evidence="4" id="KW-1185">Reference proteome</keyword>
<evidence type="ECO:0000313" key="3">
    <source>
        <dbReference type="EMBL" id="KAH9322105.1"/>
    </source>
</evidence>
<dbReference type="Pfam" id="PF02582">
    <property type="entry name" value="DUF155"/>
    <property type="match status" value="1"/>
</dbReference>
<dbReference type="GO" id="GO:0005739">
    <property type="term" value="C:mitochondrion"/>
    <property type="evidence" value="ECO:0007669"/>
    <property type="project" value="UniProtKB-ARBA"/>
</dbReference>
<evidence type="ECO:0000313" key="4">
    <source>
        <dbReference type="Proteomes" id="UP000824469"/>
    </source>
</evidence>
<dbReference type="AlphaFoldDB" id="A0AA38GHT6"/>
<organism evidence="3 4">
    <name type="scientific">Taxus chinensis</name>
    <name type="common">Chinese yew</name>
    <name type="synonym">Taxus wallichiana var. chinensis</name>
    <dbReference type="NCBI Taxonomy" id="29808"/>
    <lineage>
        <taxon>Eukaryota</taxon>
        <taxon>Viridiplantae</taxon>
        <taxon>Streptophyta</taxon>
        <taxon>Embryophyta</taxon>
        <taxon>Tracheophyta</taxon>
        <taxon>Spermatophyta</taxon>
        <taxon>Pinopsida</taxon>
        <taxon>Pinidae</taxon>
        <taxon>Conifers II</taxon>
        <taxon>Cupressales</taxon>
        <taxon>Taxaceae</taxon>
        <taxon>Taxus</taxon>
    </lineage>
</organism>